<dbReference type="InterPro" id="IPR000056">
    <property type="entry name" value="Ribul_P_3_epim-like"/>
</dbReference>
<dbReference type="Proteomes" id="UP000034078">
    <property type="component" value="Unassembled WGS sequence"/>
</dbReference>
<dbReference type="GO" id="GO:0016857">
    <property type="term" value="F:racemase and epimerase activity, acting on carbohydrates and derivatives"/>
    <property type="evidence" value="ECO:0007669"/>
    <property type="project" value="InterPro"/>
</dbReference>
<dbReference type="GO" id="GO:0046872">
    <property type="term" value="F:metal ion binding"/>
    <property type="evidence" value="ECO:0007669"/>
    <property type="project" value="UniProtKB-KW"/>
</dbReference>
<accession>A0A837IJ06</accession>
<protein>
    <submittedName>
        <fullName evidence="3">Ribulose-phosphate 3-epimerase</fullName>
    </submittedName>
</protein>
<evidence type="ECO:0000256" key="1">
    <source>
        <dbReference type="ARBA" id="ARBA00022723"/>
    </source>
</evidence>
<organism evidence="3 4">
    <name type="scientific">Candidatus Collierbacteria bacterium GW2011_GWB2_45_17</name>
    <dbReference type="NCBI Taxonomy" id="1618388"/>
    <lineage>
        <taxon>Bacteria</taxon>
        <taxon>Candidatus Collieribacteriota</taxon>
    </lineage>
</organism>
<dbReference type="InterPro" id="IPR013785">
    <property type="entry name" value="Aldolase_TIM"/>
</dbReference>
<proteinExistence type="predicted"/>
<keyword evidence="2" id="KW-0413">Isomerase</keyword>
<gene>
    <name evidence="3" type="ORF">UX01_C0004G0052</name>
</gene>
<dbReference type="Gene3D" id="3.20.20.70">
    <property type="entry name" value="Aldolase class I"/>
    <property type="match status" value="1"/>
</dbReference>
<sequence>MVTIVPAILEKDVTSFLEKFEKIKGSCKRVQVDIIDGKFAPTETVIPEILLNIDTVVDFEGHLMVEKPENWVERCAAAGMTALYGQVEKMEDRARFVADTEFAGMKAGLAFDIDTPLDGLEEIVNDLDGVLLMGVKAGSQGVQEFDARVLAKIKKVRAMSEFVTIVVDGGLKVENIKKCLAAEWAEEIVEDEFNKSFLGMEFVVGSDLFEAPDVAVELERLEYLTEKNPLDSGSSPE</sequence>
<dbReference type="EMBL" id="LCKO01000004">
    <property type="protein sequence ID" value="KKU00485.1"/>
    <property type="molecule type" value="Genomic_DNA"/>
</dbReference>
<dbReference type="InterPro" id="IPR011060">
    <property type="entry name" value="RibuloseP-bd_barrel"/>
</dbReference>
<evidence type="ECO:0000313" key="4">
    <source>
        <dbReference type="Proteomes" id="UP000034078"/>
    </source>
</evidence>
<evidence type="ECO:0000313" key="3">
    <source>
        <dbReference type="EMBL" id="KKU00485.1"/>
    </source>
</evidence>
<dbReference type="AlphaFoldDB" id="A0A837IJ06"/>
<dbReference type="PANTHER" id="PTHR11749">
    <property type="entry name" value="RIBULOSE-5-PHOSPHATE-3-EPIMERASE"/>
    <property type="match status" value="1"/>
</dbReference>
<dbReference type="SUPFAM" id="SSF51366">
    <property type="entry name" value="Ribulose-phoshate binding barrel"/>
    <property type="match status" value="1"/>
</dbReference>
<comment type="caution">
    <text evidence="3">The sequence shown here is derived from an EMBL/GenBank/DDBJ whole genome shotgun (WGS) entry which is preliminary data.</text>
</comment>
<reference evidence="3 4" key="1">
    <citation type="journal article" date="2015" name="Nature">
        <title>rRNA introns, odd ribosomes, and small enigmatic genomes across a large radiation of phyla.</title>
        <authorList>
            <person name="Brown C.T."/>
            <person name="Hug L.A."/>
            <person name="Thomas B.C."/>
            <person name="Sharon I."/>
            <person name="Castelle C.J."/>
            <person name="Singh A."/>
            <person name="Wilkins M.J."/>
            <person name="Williams K.H."/>
            <person name="Banfield J.F."/>
        </authorList>
    </citation>
    <scope>NUCLEOTIDE SEQUENCE [LARGE SCALE GENOMIC DNA]</scope>
</reference>
<dbReference type="GO" id="GO:0005975">
    <property type="term" value="P:carbohydrate metabolic process"/>
    <property type="evidence" value="ECO:0007669"/>
    <property type="project" value="InterPro"/>
</dbReference>
<dbReference type="Pfam" id="PF00834">
    <property type="entry name" value="Ribul_P_3_epim"/>
    <property type="match status" value="1"/>
</dbReference>
<keyword evidence="1" id="KW-0479">Metal-binding</keyword>
<evidence type="ECO:0000256" key="2">
    <source>
        <dbReference type="ARBA" id="ARBA00023235"/>
    </source>
</evidence>
<name>A0A837IJ06_9BACT</name>